<dbReference type="Gene3D" id="3.30.450.80">
    <property type="entry name" value="Transcription factor LuxR-like, autoinducer-binding domain"/>
    <property type="match status" value="1"/>
</dbReference>
<dbReference type="Pfam" id="PF03472">
    <property type="entry name" value="Autoind_bind"/>
    <property type="match status" value="1"/>
</dbReference>
<proteinExistence type="predicted"/>
<dbReference type="AlphaFoldDB" id="A0A246K186"/>
<comment type="caution">
    <text evidence="5">The sequence shown here is derived from an EMBL/GenBank/DDBJ whole genome shotgun (WGS) entry which is preliminary data.</text>
</comment>
<evidence type="ECO:0000256" key="1">
    <source>
        <dbReference type="ARBA" id="ARBA00023015"/>
    </source>
</evidence>
<dbReference type="Proteomes" id="UP000197361">
    <property type="component" value="Unassembled WGS sequence"/>
</dbReference>
<dbReference type="CDD" id="cd06170">
    <property type="entry name" value="LuxR_C_like"/>
    <property type="match status" value="1"/>
</dbReference>
<dbReference type="Pfam" id="PF00196">
    <property type="entry name" value="GerE"/>
    <property type="match status" value="1"/>
</dbReference>
<evidence type="ECO:0000313" key="5">
    <source>
        <dbReference type="EMBL" id="OWQ99265.1"/>
    </source>
</evidence>
<evidence type="ECO:0000259" key="4">
    <source>
        <dbReference type="PROSITE" id="PS50043"/>
    </source>
</evidence>
<dbReference type="PANTHER" id="PTHR44688">
    <property type="entry name" value="DNA-BINDING TRANSCRIPTIONAL ACTIVATOR DEVR_DOSR"/>
    <property type="match status" value="1"/>
</dbReference>
<dbReference type="OrthoDB" id="3170288at2"/>
<evidence type="ECO:0000256" key="3">
    <source>
        <dbReference type="ARBA" id="ARBA00023163"/>
    </source>
</evidence>
<dbReference type="EMBL" id="NISK01000001">
    <property type="protein sequence ID" value="OWQ99265.1"/>
    <property type="molecule type" value="Genomic_DNA"/>
</dbReference>
<protein>
    <submittedName>
        <fullName evidence="5">LuxR family transcriptional regulator</fullName>
    </submittedName>
</protein>
<dbReference type="InterPro" id="IPR000792">
    <property type="entry name" value="Tscrpt_reg_LuxR_C"/>
</dbReference>
<keyword evidence="3" id="KW-0804">Transcription</keyword>
<dbReference type="InterPro" id="IPR016032">
    <property type="entry name" value="Sig_transdc_resp-reg_C-effctor"/>
</dbReference>
<reference evidence="5 6" key="1">
    <citation type="journal article" date="2010" name="Int. J. Syst. Evol. Microbiol.">
        <title>Sphingopyxis bauzanensis sp. nov., a psychrophilic bacterium isolated from soil.</title>
        <authorList>
            <person name="Zhang D.C."/>
            <person name="Liu H.C."/>
            <person name="Xin Y.H."/>
            <person name="Zhou Y.G."/>
            <person name="Schinner F."/>
            <person name="Margesin R."/>
        </authorList>
    </citation>
    <scope>NUCLEOTIDE SEQUENCE [LARGE SCALE GENOMIC DNA]</scope>
    <source>
        <strain evidence="5 6">DSM 22271</strain>
    </source>
</reference>
<dbReference type="PRINTS" id="PR00038">
    <property type="entry name" value="HTHLUXR"/>
</dbReference>
<dbReference type="SUPFAM" id="SSF46894">
    <property type="entry name" value="C-terminal effector domain of the bipartite response regulators"/>
    <property type="match status" value="1"/>
</dbReference>
<name>A0A246K186_9SPHN</name>
<dbReference type="InterPro" id="IPR036388">
    <property type="entry name" value="WH-like_DNA-bd_sf"/>
</dbReference>
<dbReference type="PROSITE" id="PS50043">
    <property type="entry name" value="HTH_LUXR_2"/>
    <property type="match status" value="1"/>
</dbReference>
<dbReference type="GO" id="GO:0003677">
    <property type="term" value="F:DNA binding"/>
    <property type="evidence" value="ECO:0007669"/>
    <property type="project" value="UniProtKB-KW"/>
</dbReference>
<dbReference type="InterPro" id="IPR036693">
    <property type="entry name" value="TF_LuxR_autoind-bd_dom_sf"/>
</dbReference>
<evidence type="ECO:0000313" key="6">
    <source>
        <dbReference type="Proteomes" id="UP000197361"/>
    </source>
</evidence>
<dbReference type="SMART" id="SM00421">
    <property type="entry name" value="HTH_LUXR"/>
    <property type="match status" value="1"/>
</dbReference>
<dbReference type="SUPFAM" id="SSF75516">
    <property type="entry name" value="Pheromone-binding domain of LuxR-like quorum-sensing transcription factors"/>
    <property type="match status" value="1"/>
</dbReference>
<dbReference type="PANTHER" id="PTHR44688:SF16">
    <property type="entry name" value="DNA-BINDING TRANSCRIPTIONAL ACTIVATOR DEVR_DOSR"/>
    <property type="match status" value="1"/>
</dbReference>
<feature type="domain" description="HTH luxR-type" evidence="4">
    <location>
        <begin position="172"/>
        <end position="237"/>
    </location>
</feature>
<gene>
    <name evidence="5" type="ORF">CDQ92_03640</name>
</gene>
<organism evidence="5 6">
    <name type="scientific">Sphingopyxis bauzanensis</name>
    <dbReference type="NCBI Taxonomy" id="651663"/>
    <lineage>
        <taxon>Bacteria</taxon>
        <taxon>Pseudomonadati</taxon>
        <taxon>Pseudomonadota</taxon>
        <taxon>Alphaproteobacteria</taxon>
        <taxon>Sphingomonadales</taxon>
        <taxon>Sphingomonadaceae</taxon>
        <taxon>Sphingopyxis</taxon>
    </lineage>
</organism>
<keyword evidence="6" id="KW-1185">Reference proteome</keyword>
<dbReference type="RefSeq" id="WP_088440007.1">
    <property type="nucleotide sequence ID" value="NZ_BMMC01000004.1"/>
</dbReference>
<keyword evidence="2" id="KW-0238">DNA-binding</keyword>
<dbReference type="Gene3D" id="1.10.10.10">
    <property type="entry name" value="Winged helix-like DNA-binding domain superfamily/Winged helix DNA-binding domain"/>
    <property type="match status" value="1"/>
</dbReference>
<dbReference type="InterPro" id="IPR005143">
    <property type="entry name" value="TF_LuxR_autoind-bd_dom"/>
</dbReference>
<accession>A0A246K186</accession>
<evidence type="ECO:0000256" key="2">
    <source>
        <dbReference type="ARBA" id="ARBA00023125"/>
    </source>
</evidence>
<sequence>MPTIDTAHAFELEFAHVKNGTNLADLLRDACAYMGCAWFALSHHVDFLATPEKGVRLHNYPDEWAYWFDQNRLGPSDPVHRASQRSRAGFLWHDMRRYDAPRPGDEIILAEARRHGIGDGLTVPAHLPGDAHGSVSFAWRPGSAADPDALQFARMIGGAAFEAAHRIAPPERLHIGPRLTHRQRQCLIRAAQGNPIRQIGLHLDISPDTVREHLRNARQRYGANGGTVLTVRALYNGDISFADLVHR</sequence>
<dbReference type="GO" id="GO:0006355">
    <property type="term" value="P:regulation of DNA-templated transcription"/>
    <property type="evidence" value="ECO:0007669"/>
    <property type="project" value="InterPro"/>
</dbReference>
<keyword evidence="1" id="KW-0805">Transcription regulation</keyword>